<dbReference type="EMBL" id="BOSE01000017">
    <property type="protein sequence ID" value="GIP19576.1"/>
    <property type="molecule type" value="Genomic_DNA"/>
</dbReference>
<name>A0A919YW17_9BACL</name>
<feature type="chain" id="PRO_5037783762" description="BIG2 domain-containing protein" evidence="1">
    <location>
        <begin position="19"/>
        <end position="713"/>
    </location>
</feature>
<dbReference type="InterPro" id="IPR003343">
    <property type="entry name" value="Big_2"/>
</dbReference>
<feature type="signal peptide" evidence="1">
    <location>
        <begin position="1"/>
        <end position="18"/>
    </location>
</feature>
<feature type="domain" description="BIG2" evidence="2">
    <location>
        <begin position="34"/>
        <end position="113"/>
    </location>
</feature>
<protein>
    <recommendedName>
        <fullName evidence="2">BIG2 domain-containing protein</fullName>
    </recommendedName>
</protein>
<keyword evidence="1" id="KW-0732">Signal</keyword>
<evidence type="ECO:0000259" key="2">
    <source>
        <dbReference type="SMART" id="SM00635"/>
    </source>
</evidence>
<evidence type="ECO:0000256" key="1">
    <source>
        <dbReference type="SAM" id="SignalP"/>
    </source>
</evidence>
<sequence length="713" mass="75838">MILIIALLSSLATITAYAAEDKVTGIEFDYDSFDYNSGTSSLQLFVEHDKVNLDVLASIEGSTSKKDVTSLVTWKSSNTNYVKVDKGVLTGVGKGTATISATYKDYKISIKATSDYVYENVTLMDNNTTAPAKAEGEVGKSHTYKLNGLKNGVVEDVTSEATWTTSNASVATIDEGTVTFVGTGTATITAKLKGKSDSITFTVTSPYKSITITPGKQMEMEIGGDDEALQAVATLKIGGTIDVTKTGVWTSANPKVASVEDGIVKAVGTGKTTISVTHMGVTSSIDVIVRTAYQSIRLSPEKEYHMFLQDQPLQIEAEVLNNSNISYNATQLADWSSSDEVVATVTNGLVKPRAVGTTKITASYKGLSRSISVTVYPSISGLSVETDSINGFVKSSDKLPAVSGKLFDGSKVDVSKLVQWSSKDEKIAVIEDGKWVAKAIGETTLTAKINNYEVDVKLVVNLKPLKLVPEVSNLNIVIGKDIAYPSVTVINENGEEEDVSKKVTWKSSSDNLLLKPTTIKGLEASTVTLTATYLNKSTSIKVRIEEEIVKVVAEPEVLELYPNQSKSIKVTGYYKDGRTVVLSSKIDWSVASSKIASINGKTVKALTVGNTIVSGSYQGININIPVNVVPKLKSITLSDKSATLSPGSTFVVKLTANYTTGNPVEVTNEAVWTSSKASVATVKNGKITAVGKGSATIKASYGGKNTTIRIVVK</sequence>
<feature type="domain" description="BIG2" evidence="2">
    <location>
        <begin position="378"/>
        <end position="459"/>
    </location>
</feature>
<feature type="domain" description="BIG2" evidence="2">
    <location>
        <begin position="292"/>
        <end position="374"/>
    </location>
</feature>
<organism evidence="3 4">
    <name type="scientific">Paenibacillus montaniterrae</name>
    <dbReference type="NCBI Taxonomy" id="429341"/>
    <lineage>
        <taxon>Bacteria</taxon>
        <taxon>Bacillati</taxon>
        <taxon>Bacillota</taxon>
        <taxon>Bacilli</taxon>
        <taxon>Bacillales</taxon>
        <taxon>Paenibacillaceae</taxon>
        <taxon>Paenibacillus</taxon>
    </lineage>
</organism>
<dbReference type="SMART" id="SM00635">
    <property type="entry name" value="BID_2"/>
    <property type="match status" value="8"/>
</dbReference>
<dbReference type="AlphaFoldDB" id="A0A919YW17"/>
<dbReference type="SUPFAM" id="SSF49373">
    <property type="entry name" value="Invasin/intimin cell-adhesion fragments"/>
    <property type="match status" value="5"/>
</dbReference>
<accession>A0A919YW17</accession>
<reference evidence="3" key="1">
    <citation type="submission" date="2021-03" db="EMBL/GenBank/DDBJ databases">
        <title>Antimicrobial resistance genes in bacteria isolated from Japanese honey, and their potential for conferring macrolide and lincosamide resistance in the American foulbrood pathogen Paenibacillus larvae.</title>
        <authorList>
            <person name="Okamoto M."/>
            <person name="Kumagai M."/>
            <person name="Kanamori H."/>
            <person name="Takamatsu D."/>
        </authorList>
    </citation>
    <scope>NUCLEOTIDE SEQUENCE</scope>
    <source>
        <strain evidence="3">J40TS1</strain>
    </source>
</reference>
<feature type="domain" description="BIG2" evidence="2">
    <location>
        <begin position="476"/>
        <end position="543"/>
    </location>
</feature>
<dbReference type="Proteomes" id="UP000683139">
    <property type="component" value="Unassembled WGS sequence"/>
</dbReference>
<feature type="domain" description="BIG2" evidence="2">
    <location>
        <begin position="123"/>
        <end position="202"/>
    </location>
</feature>
<evidence type="ECO:0000313" key="4">
    <source>
        <dbReference type="Proteomes" id="UP000683139"/>
    </source>
</evidence>
<evidence type="ECO:0000313" key="3">
    <source>
        <dbReference type="EMBL" id="GIP19576.1"/>
    </source>
</evidence>
<dbReference type="Gene3D" id="2.60.40.1080">
    <property type="match status" value="8"/>
</dbReference>
<feature type="domain" description="BIG2" evidence="2">
    <location>
        <begin position="547"/>
        <end position="627"/>
    </location>
</feature>
<dbReference type="InterPro" id="IPR008964">
    <property type="entry name" value="Invasin/intimin_cell_adhesion"/>
</dbReference>
<comment type="caution">
    <text evidence="3">The sequence shown here is derived from an EMBL/GenBank/DDBJ whole genome shotgun (WGS) entry which is preliminary data.</text>
</comment>
<keyword evidence="4" id="KW-1185">Reference proteome</keyword>
<proteinExistence type="predicted"/>
<gene>
    <name evidence="3" type="ORF">J40TS1_52180</name>
</gene>
<feature type="domain" description="BIG2" evidence="2">
    <location>
        <begin position="631"/>
        <end position="711"/>
    </location>
</feature>
<feature type="domain" description="BIG2" evidence="2">
    <location>
        <begin position="206"/>
        <end position="288"/>
    </location>
</feature>